<evidence type="ECO:0000313" key="2">
    <source>
        <dbReference type="Proteomes" id="UP000078476"/>
    </source>
</evidence>
<accession>A0A177N263</accession>
<organism evidence="1 2">
    <name type="scientific">Methylomonas lenta</name>
    <dbReference type="NCBI Taxonomy" id="980561"/>
    <lineage>
        <taxon>Bacteria</taxon>
        <taxon>Pseudomonadati</taxon>
        <taxon>Pseudomonadota</taxon>
        <taxon>Gammaproteobacteria</taxon>
        <taxon>Methylococcales</taxon>
        <taxon>Methylococcaceae</taxon>
        <taxon>Methylomonas</taxon>
    </lineage>
</organism>
<reference evidence="1 2" key="1">
    <citation type="submission" date="2016-03" db="EMBL/GenBank/DDBJ databases">
        <authorList>
            <person name="Ploux O."/>
        </authorList>
    </citation>
    <scope>NUCLEOTIDE SEQUENCE [LARGE SCALE GENOMIC DNA]</scope>
    <source>
        <strain evidence="1 2">R-45370</strain>
    </source>
</reference>
<sequence length="101" mass="12156">MCDVVFLFKNAFLQRLDKGEIEMDSTKCSSNKIDLHRDNKQRIENNIDALFPMPRYFQVHFEHINDRITELQRQIHYSQHRINEVNVKLDRILRLLGCNLN</sequence>
<dbReference type="AlphaFoldDB" id="A0A177N263"/>
<evidence type="ECO:0000313" key="1">
    <source>
        <dbReference type="EMBL" id="OAI12058.1"/>
    </source>
</evidence>
<name>A0A177N263_9GAMM</name>
<dbReference type="EMBL" id="LUUI01000133">
    <property type="protein sequence ID" value="OAI12058.1"/>
    <property type="molecule type" value="Genomic_DNA"/>
</dbReference>
<keyword evidence="2" id="KW-1185">Reference proteome</keyword>
<proteinExistence type="predicted"/>
<gene>
    <name evidence="1" type="ORF">A1359_14175</name>
</gene>
<comment type="caution">
    <text evidence="1">The sequence shown here is derived from an EMBL/GenBank/DDBJ whole genome shotgun (WGS) entry which is preliminary data.</text>
</comment>
<dbReference type="STRING" id="980561.A1359_14175"/>
<protein>
    <submittedName>
        <fullName evidence="1">Uncharacterized protein</fullName>
    </submittedName>
</protein>
<dbReference type="Proteomes" id="UP000078476">
    <property type="component" value="Unassembled WGS sequence"/>
</dbReference>